<dbReference type="RefSeq" id="WP_182668218.1">
    <property type="nucleotide sequence ID" value="NZ_JACHTE010000002.1"/>
</dbReference>
<feature type="transmembrane region" description="Helical" evidence="7">
    <location>
        <begin position="435"/>
        <end position="458"/>
    </location>
</feature>
<keyword evidence="10" id="KW-1185">Reference proteome</keyword>
<dbReference type="PANTHER" id="PTHR32309:SF13">
    <property type="entry name" value="FERRIC ENTEROBACTIN TRANSPORT PROTEIN FEPE"/>
    <property type="match status" value="1"/>
</dbReference>
<name>A0A7W3U1X2_9GAMM</name>
<feature type="coiled-coil region" evidence="6">
    <location>
        <begin position="187"/>
        <end position="243"/>
    </location>
</feature>
<accession>A0A7W3U1X2</accession>
<keyword evidence="6" id="KW-0175">Coiled coil</keyword>
<protein>
    <recommendedName>
        <fullName evidence="8">Polysaccharide chain length determinant N-terminal domain-containing protein</fullName>
    </recommendedName>
</protein>
<dbReference type="InterPro" id="IPR003856">
    <property type="entry name" value="LPS_length_determ_N"/>
</dbReference>
<dbReference type="PANTHER" id="PTHR32309">
    <property type="entry name" value="TYROSINE-PROTEIN KINASE"/>
    <property type="match status" value="1"/>
</dbReference>
<evidence type="ECO:0000256" key="4">
    <source>
        <dbReference type="ARBA" id="ARBA00022989"/>
    </source>
</evidence>
<reference evidence="9 10" key="1">
    <citation type="submission" date="2020-07" db="EMBL/GenBank/DDBJ databases">
        <authorList>
            <person name="Xu S."/>
            <person name="Li A."/>
        </authorList>
    </citation>
    <scope>NUCLEOTIDE SEQUENCE [LARGE SCALE GENOMIC DNA]</scope>
    <source>
        <strain evidence="9 10">SG-8</strain>
    </source>
</reference>
<evidence type="ECO:0000313" key="9">
    <source>
        <dbReference type="EMBL" id="MBB1087417.1"/>
    </source>
</evidence>
<evidence type="ECO:0000256" key="3">
    <source>
        <dbReference type="ARBA" id="ARBA00022692"/>
    </source>
</evidence>
<feature type="domain" description="Polysaccharide chain length determinant N-terminal" evidence="8">
    <location>
        <begin position="26"/>
        <end position="70"/>
    </location>
</feature>
<keyword evidence="4 7" id="KW-1133">Transmembrane helix</keyword>
<evidence type="ECO:0000256" key="2">
    <source>
        <dbReference type="ARBA" id="ARBA00022475"/>
    </source>
</evidence>
<sequence length="523" mass="58721">MTYPALEWSGQEQPTSISALIPVAIEELKRRQLLLVALFAAIALLALAVGIILPKKYTSSATILVEDSNIIRPLMEGRAVPTGVSNRASITRQVAFSQKVMGEILQTGGWMDDAPSALEQDRLAEEIAKRTRIDNPRENLIQISYTDSNPRRAYDVTNRFAELVMSESLATKERESRDAYDFIDSQVRQYHQKLTDAEAKLEAYRRSNPDARPGIETDVNSRIAELRRMVETSRMDLQDLRSQEAALQSQLSGENEVTVLQTRTGQLVARLAELEDEQDRLLLTYTRQHPDVVRIQHQLDDLQAQLREEESLDRARSANSDGAINRSASFNPLYGELKSKLAQVRRQAAATGTRIGTAQDLLDQELERSRRIASSESSLAELTRDYEVNRDLYQDLLKRRENARVSMSLDAEQRGLSFRIQEPARIPLRSNGLRLLHVAGGGLGMALATPMLLLLVLVKFDPRIRSPQQIERQAGLPVLGAVPHYYTQARRSAYRRRVMMAAGLFLLVPIVYGIVLLIKVAGS</sequence>
<dbReference type="InterPro" id="IPR050445">
    <property type="entry name" value="Bact_polysacc_biosynth/exp"/>
</dbReference>
<evidence type="ECO:0000256" key="6">
    <source>
        <dbReference type="SAM" id="Coils"/>
    </source>
</evidence>
<evidence type="ECO:0000256" key="1">
    <source>
        <dbReference type="ARBA" id="ARBA00004651"/>
    </source>
</evidence>
<dbReference type="Pfam" id="PF02706">
    <property type="entry name" value="Wzz"/>
    <property type="match status" value="1"/>
</dbReference>
<feature type="transmembrane region" description="Helical" evidence="7">
    <location>
        <begin position="498"/>
        <end position="518"/>
    </location>
</feature>
<proteinExistence type="predicted"/>
<dbReference type="InterPro" id="IPR014345">
    <property type="entry name" value="XrtA_polysacc_chain"/>
</dbReference>
<keyword evidence="3 7" id="KW-0812">Transmembrane</keyword>
<feature type="transmembrane region" description="Helical" evidence="7">
    <location>
        <begin position="33"/>
        <end position="53"/>
    </location>
</feature>
<organism evidence="9 10">
    <name type="scientific">Marilutibacter penaei</name>
    <dbReference type="NCBI Taxonomy" id="2759900"/>
    <lineage>
        <taxon>Bacteria</taxon>
        <taxon>Pseudomonadati</taxon>
        <taxon>Pseudomonadota</taxon>
        <taxon>Gammaproteobacteria</taxon>
        <taxon>Lysobacterales</taxon>
        <taxon>Lysobacteraceae</taxon>
        <taxon>Marilutibacter</taxon>
    </lineage>
</organism>
<dbReference type="AlphaFoldDB" id="A0A7W3U1X2"/>
<dbReference type="EMBL" id="JACHTE010000002">
    <property type="protein sequence ID" value="MBB1087417.1"/>
    <property type="molecule type" value="Genomic_DNA"/>
</dbReference>
<comment type="subcellular location">
    <subcellularLocation>
        <location evidence="1">Cell membrane</location>
        <topology evidence="1">Multi-pass membrane protein</topology>
    </subcellularLocation>
</comment>
<keyword evidence="5 7" id="KW-0472">Membrane</keyword>
<comment type="caution">
    <text evidence="9">The sequence shown here is derived from an EMBL/GenBank/DDBJ whole genome shotgun (WGS) entry which is preliminary data.</text>
</comment>
<evidence type="ECO:0000256" key="5">
    <source>
        <dbReference type="ARBA" id="ARBA00023136"/>
    </source>
</evidence>
<dbReference type="GO" id="GO:0005886">
    <property type="term" value="C:plasma membrane"/>
    <property type="evidence" value="ECO:0007669"/>
    <property type="project" value="UniProtKB-SubCell"/>
</dbReference>
<dbReference type="GO" id="GO:0004713">
    <property type="term" value="F:protein tyrosine kinase activity"/>
    <property type="evidence" value="ECO:0007669"/>
    <property type="project" value="TreeGrafter"/>
</dbReference>
<dbReference type="Proteomes" id="UP000552587">
    <property type="component" value="Unassembled WGS sequence"/>
</dbReference>
<evidence type="ECO:0000313" key="10">
    <source>
        <dbReference type="Proteomes" id="UP000552587"/>
    </source>
</evidence>
<gene>
    <name evidence="9" type="ORF">H4F99_02815</name>
</gene>
<keyword evidence="2" id="KW-1003">Cell membrane</keyword>
<dbReference type="NCBIfam" id="TIGR03007">
    <property type="entry name" value="pepcterm_ChnLen"/>
    <property type="match status" value="1"/>
</dbReference>
<evidence type="ECO:0000256" key="7">
    <source>
        <dbReference type="SAM" id="Phobius"/>
    </source>
</evidence>
<evidence type="ECO:0000259" key="8">
    <source>
        <dbReference type="Pfam" id="PF02706"/>
    </source>
</evidence>